<comment type="caution">
    <text evidence="2">The sequence shown here is derived from an EMBL/GenBank/DDBJ whole genome shotgun (WGS) entry which is preliminary data.</text>
</comment>
<evidence type="ECO:0000256" key="1">
    <source>
        <dbReference type="SAM" id="Phobius"/>
    </source>
</evidence>
<keyword evidence="1" id="KW-0812">Transmembrane</keyword>
<feature type="transmembrane region" description="Helical" evidence="1">
    <location>
        <begin position="159"/>
        <end position="179"/>
    </location>
</feature>
<keyword evidence="1" id="KW-1133">Transmembrane helix</keyword>
<protein>
    <submittedName>
        <fullName evidence="2">Uncharacterized protein</fullName>
    </submittedName>
</protein>
<dbReference type="AlphaFoldDB" id="A0AB36ZX60"/>
<dbReference type="EMBL" id="PTIW01000029">
    <property type="protein sequence ID" value="PPK60130.1"/>
    <property type="molecule type" value="Genomic_DNA"/>
</dbReference>
<dbReference type="RefSeq" id="WP_104412623.1">
    <property type="nucleotide sequence ID" value="NZ_PTIW01000029.1"/>
</dbReference>
<evidence type="ECO:0000313" key="2">
    <source>
        <dbReference type="EMBL" id="PPK60130.1"/>
    </source>
</evidence>
<sequence length="276" mass="32946">MEKFNILNNYFFTILIQVNEQIDDKYIKEFICSNLQLKNISYKHKYVYYSYIQQLNSYQVFVFEKNDFALLFLDNINSDSSYTLLFYDSYLILLKNKKLYYFLNLKYKLNEDELIQLIKNKLNIEISKITNLDNKSFEKLISKSQKNKCNILDFSSNNYLNALILNFILCIVFLVNYFLYTQNRVNNSMENKVLFTKEKKDLKTKKLIDILNNSFTYNLKFKDLVIKGNKIDLLVSSNKVVNIENFSKKIGAKVNILEHNKQSSEYEAKLFIQENR</sequence>
<proteinExistence type="predicted"/>
<gene>
    <name evidence="2" type="ORF">B0F89_12920</name>
</gene>
<organism evidence="2 3">
    <name type="scientific">Malaciobacter marinus</name>
    <dbReference type="NCBI Taxonomy" id="505249"/>
    <lineage>
        <taxon>Bacteria</taxon>
        <taxon>Pseudomonadati</taxon>
        <taxon>Campylobacterota</taxon>
        <taxon>Epsilonproteobacteria</taxon>
        <taxon>Campylobacterales</taxon>
        <taxon>Arcobacteraceae</taxon>
        <taxon>Malaciobacter</taxon>
    </lineage>
</organism>
<evidence type="ECO:0000313" key="3">
    <source>
        <dbReference type="Proteomes" id="UP000239861"/>
    </source>
</evidence>
<reference evidence="2 3" key="1">
    <citation type="submission" date="2018-02" db="EMBL/GenBank/DDBJ databases">
        <title>Subsurface microbial communities from deep shales in Ohio and West Virginia, USA.</title>
        <authorList>
            <person name="Wrighton K."/>
        </authorList>
    </citation>
    <scope>NUCLEOTIDE SEQUENCE [LARGE SCALE GENOMIC DNA]</scope>
    <source>
        <strain evidence="2 3">MARC-MIP3H16</strain>
    </source>
</reference>
<dbReference type="Proteomes" id="UP000239861">
    <property type="component" value="Unassembled WGS sequence"/>
</dbReference>
<keyword evidence="1" id="KW-0472">Membrane</keyword>
<name>A0AB36ZX60_9BACT</name>
<accession>A0AB36ZX60</accession>